<name>A0A4Y9Z404_9APHY</name>
<organism evidence="2 3">
    <name type="scientific">Rhodofomes roseus</name>
    <dbReference type="NCBI Taxonomy" id="34475"/>
    <lineage>
        <taxon>Eukaryota</taxon>
        <taxon>Fungi</taxon>
        <taxon>Dikarya</taxon>
        <taxon>Basidiomycota</taxon>
        <taxon>Agaricomycotina</taxon>
        <taxon>Agaricomycetes</taxon>
        <taxon>Polyporales</taxon>
        <taxon>Rhodofomes</taxon>
    </lineage>
</organism>
<comment type="caution">
    <text evidence="2">The sequence shown here is derived from an EMBL/GenBank/DDBJ whole genome shotgun (WGS) entry which is preliminary data.</text>
</comment>
<accession>A0A4Y9Z404</accession>
<gene>
    <name evidence="2" type="ORF">EVJ58_g467</name>
</gene>
<feature type="region of interest" description="Disordered" evidence="1">
    <location>
        <begin position="1"/>
        <end position="22"/>
    </location>
</feature>
<protein>
    <submittedName>
        <fullName evidence="2">Uncharacterized protein</fullName>
    </submittedName>
</protein>
<dbReference type="EMBL" id="SEKV01000011">
    <property type="protein sequence ID" value="TFY69365.1"/>
    <property type="molecule type" value="Genomic_DNA"/>
</dbReference>
<proteinExistence type="predicted"/>
<evidence type="ECO:0000313" key="2">
    <source>
        <dbReference type="EMBL" id="TFY69365.1"/>
    </source>
</evidence>
<reference evidence="2 3" key="1">
    <citation type="submission" date="2019-01" db="EMBL/GenBank/DDBJ databases">
        <title>Genome sequencing of the rare red list fungi Fomitopsis rosea.</title>
        <authorList>
            <person name="Buettner E."/>
            <person name="Kellner H."/>
        </authorList>
    </citation>
    <scope>NUCLEOTIDE SEQUENCE [LARGE SCALE GENOMIC DNA]</scope>
    <source>
        <strain evidence="2 3">DSM 105464</strain>
    </source>
</reference>
<sequence>MKGLRQPEALTGIEADTSNFRTVPPRAPRAGEALIEESILPRHGAIILDIKQSFVGLMYIRVTKLSLRTMCISRT</sequence>
<evidence type="ECO:0000256" key="1">
    <source>
        <dbReference type="SAM" id="MobiDB-lite"/>
    </source>
</evidence>
<evidence type="ECO:0000313" key="3">
    <source>
        <dbReference type="Proteomes" id="UP000298390"/>
    </source>
</evidence>
<dbReference type="AlphaFoldDB" id="A0A4Y9Z404"/>
<dbReference type="Proteomes" id="UP000298390">
    <property type="component" value="Unassembled WGS sequence"/>
</dbReference>